<proteinExistence type="predicted"/>
<gene>
    <name evidence="1" type="ORF">BN1044_01101</name>
</gene>
<accession>A0A1C6YXQ2</accession>
<organism evidence="1 2">
    <name type="scientific">Hafnia alvei</name>
    <dbReference type="NCBI Taxonomy" id="569"/>
    <lineage>
        <taxon>Bacteria</taxon>
        <taxon>Pseudomonadati</taxon>
        <taxon>Pseudomonadota</taxon>
        <taxon>Gammaproteobacteria</taxon>
        <taxon>Enterobacterales</taxon>
        <taxon>Hafniaceae</taxon>
        <taxon>Hafnia</taxon>
    </lineage>
</organism>
<dbReference type="Proteomes" id="UP000094844">
    <property type="component" value="Unassembled WGS sequence"/>
</dbReference>
<sequence>MIIYWENKEYESFRESAFLLLSTIDSEIPSYIKKLIEGRHSFTFSERISFLTPEHISSNLEIAHPYYQLLDIFMMIGTKGRVSPYFNCFMRFMADIKKRPEPLSEHSYDAILSKFYEYFHRLLIEKDNELKKLTLFVGEQLYGDKSQSICFFLSYFNLNRNDECAIDYATEFLSAENLSDDSSSYKKSLCINTIKATIRCSRWNEYDEWMGHFESFVTNDDPVYQQLQEQGEKAVNKEMERRDHPVNPANIAPIELSSIPTDMLLILTSVIDGCGGDWGLTTTEQRLRYTFPSRRVANQLLTNLLVNHVLKISISDFNALEDGDLYNFSSFINNCQLHLNIIGVEDTKVISLKVIKEEILRRNDIGNSLIKVWKKITIGYFYSTLEYYLSNVSDKWAQEFSLNESTIQRLEKIDSSARRLSYVAFSSVNSTVGFHELQSTGSKHTQNMLLHKIMKYLDFIESGESDYSKPRFDKAPILSIEKVIEELLNLDPHSLYNEIPSIEIIENCISIH</sequence>
<dbReference type="EMBL" id="FMIQ01000014">
    <property type="protein sequence ID" value="SCM51634.1"/>
    <property type="molecule type" value="Genomic_DNA"/>
</dbReference>
<evidence type="ECO:0000313" key="2">
    <source>
        <dbReference type="Proteomes" id="UP000094844"/>
    </source>
</evidence>
<reference evidence="1 2" key="1">
    <citation type="submission" date="2016-09" db="EMBL/GenBank/DDBJ databases">
        <authorList>
            <person name="Capua I."/>
            <person name="De Benedictis P."/>
            <person name="Joannis T."/>
            <person name="Lombin L.H."/>
            <person name="Cattoli G."/>
        </authorList>
    </citation>
    <scope>NUCLEOTIDE SEQUENCE [LARGE SCALE GENOMIC DNA]</scope>
    <source>
        <strain evidence="1 2">GB001</strain>
    </source>
</reference>
<protein>
    <submittedName>
        <fullName evidence="1">Uncharacterized protein</fullName>
    </submittedName>
</protein>
<name>A0A1C6YXQ2_HAFAL</name>
<evidence type="ECO:0000313" key="1">
    <source>
        <dbReference type="EMBL" id="SCM51634.1"/>
    </source>
</evidence>
<dbReference type="AlphaFoldDB" id="A0A1C6YXQ2"/>